<keyword evidence="3" id="KW-1185">Reference proteome</keyword>
<dbReference type="NCBIfam" id="NF047537">
    <property type="entry name" value="YonT_type_I_tox"/>
    <property type="match status" value="1"/>
</dbReference>
<evidence type="ECO:0000313" key="3">
    <source>
        <dbReference type="Proteomes" id="UP000075430"/>
    </source>
</evidence>
<gene>
    <name evidence="2" type="ORF">AXI58_10110</name>
</gene>
<comment type="caution">
    <text evidence="2">The sequence shown here is derived from an EMBL/GenBank/DDBJ whole genome shotgun (WGS) entry which is preliminary data.</text>
</comment>
<sequence>MLEKVGISIAFLIPITVLIINCLMIVEKFQNIKKNKKSKKAKEIDKKIKRIRKRLRPKRQRKRTRK</sequence>
<keyword evidence="1" id="KW-1133">Transmembrane helix</keyword>
<dbReference type="Proteomes" id="UP000075430">
    <property type="component" value="Unassembled WGS sequence"/>
</dbReference>
<name>A0A150FAT8_9BACI</name>
<reference evidence="3" key="1">
    <citation type="submission" date="2016-02" db="EMBL/GenBank/DDBJ databases">
        <authorList>
            <person name="Dunlap C."/>
        </authorList>
    </citation>
    <scope>NUCLEOTIDE SEQUENCE [LARGE SCALE GENOMIC DNA]</scope>
    <source>
        <strain evidence="3">NRRL B-41092</strain>
    </source>
</reference>
<evidence type="ECO:0000313" key="2">
    <source>
        <dbReference type="EMBL" id="KXZ22336.1"/>
    </source>
</evidence>
<keyword evidence="1" id="KW-0812">Transmembrane</keyword>
<dbReference type="RefSeq" id="WP_061520680.1">
    <property type="nucleotide sequence ID" value="NZ_JARLZY010000019.1"/>
</dbReference>
<organism evidence="2 3">
    <name type="scientific">Bacillus nakamurai</name>
    <dbReference type="NCBI Taxonomy" id="1793963"/>
    <lineage>
        <taxon>Bacteria</taxon>
        <taxon>Bacillati</taxon>
        <taxon>Bacillota</taxon>
        <taxon>Bacilli</taxon>
        <taxon>Bacillales</taxon>
        <taxon>Bacillaceae</taxon>
        <taxon>Bacillus</taxon>
    </lineage>
</organism>
<keyword evidence="1" id="KW-0472">Membrane</keyword>
<evidence type="ECO:0000256" key="1">
    <source>
        <dbReference type="SAM" id="Phobius"/>
    </source>
</evidence>
<protein>
    <submittedName>
        <fullName evidence="2">Uncharacterized protein</fullName>
    </submittedName>
</protein>
<accession>A0A150FAT8</accession>
<feature type="transmembrane region" description="Helical" evidence="1">
    <location>
        <begin position="6"/>
        <end position="26"/>
    </location>
</feature>
<dbReference type="AlphaFoldDB" id="A0A150FAT8"/>
<dbReference type="EMBL" id="LSBA01000005">
    <property type="protein sequence ID" value="KXZ22336.1"/>
    <property type="molecule type" value="Genomic_DNA"/>
</dbReference>
<proteinExistence type="predicted"/>